<dbReference type="InterPro" id="IPR019760">
    <property type="entry name" value="DNA-dir_DNA_pol_A_CS"/>
</dbReference>
<dbReference type="SUPFAM" id="SSF53098">
    <property type="entry name" value="Ribonuclease H-like"/>
    <property type="match status" value="1"/>
</dbReference>
<evidence type="ECO:0000256" key="2">
    <source>
        <dbReference type="ARBA" id="ARBA00011541"/>
    </source>
</evidence>
<dbReference type="GO" id="GO:0003677">
    <property type="term" value="F:DNA binding"/>
    <property type="evidence" value="ECO:0007669"/>
    <property type="project" value="UniProtKB-UniRule"/>
</dbReference>
<evidence type="ECO:0000313" key="22">
    <source>
        <dbReference type="Proteomes" id="UP000471640"/>
    </source>
</evidence>
<evidence type="ECO:0000256" key="14">
    <source>
        <dbReference type="ARBA" id="ARBA00023204"/>
    </source>
</evidence>
<evidence type="ECO:0000259" key="18">
    <source>
        <dbReference type="SMART" id="SM00474"/>
    </source>
</evidence>
<evidence type="ECO:0000256" key="16">
    <source>
        <dbReference type="NCBIfam" id="TIGR00593"/>
    </source>
</evidence>
<dbReference type="FunFam" id="3.40.50.1010:FF:000001">
    <property type="entry name" value="DNA polymerase I"/>
    <property type="match status" value="1"/>
</dbReference>
<comment type="subunit">
    <text evidence="2">Single-chain monomer with multiple functions.</text>
</comment>
<dbReference type="SMART" id="SM00474">
    <property type="entry name" value="35EXOc"/>
    <property type="match status" value="1"/>
</dbReference>
<dbReference type="CDD" id="cd09898">
    <property type="entry name" value="H3TH_53EXO"/>
    <property type="match status" value="1"/>
</dbReference>
<dbReference type="InterPro" id="IPR020046">
    <property type="entry name" value="5-3_exonucl_a-hlix_arch_N"/>
</dbReference>
<evidence type="ECO:0000259" key="20">
    <source>
        <dbReference type="SMART" id="SM00482"/>
    </source>
</evidence>
<dbReference type="Pfam" id="PF01367">
    <property type="entry name" value="5_3_exonuc"/>
    <property type="match status" value="1"/>
</dbReference>
<keyword evidence="7 17" id="KW-0235">DNA replication</keyword>
<dbReference type="FunFam" id="1.20.1060.10:FF:000001">
    <property type="entry name" value="DNA polymerase I"/>
    <property type="match status" value="1"/>
</dbReference>
<dbReference type="FunFam" id="3.30.420.10:FF:000026">
    <property type="entry name" value="DNA polymerase I"/>
    <property type="match status" value="1"/>
</dbReference>
<dbReference type="GO" id="GO:0006261">
    <property type="term" value="P:DNA-templated DNA replication"/>
    <property type="evidence" value="ECO:0007669"/>
    <property type="project" value="UniProtKB-UniRule"/>
</dbReference>
<evidence type="ECO:0000256" key="6">
    <source>
        <dbReference type="ARBA" id="ARBA00022695"/>
    </source>
</evidence>
<evidence type="ECO:0000256" key="3">
    <source>
        <dbReference type="ARBA" id="ARBA00012417"/>
    </source>
</evidence>
<comment type="catalytic activity">
    <reaction evidence="15 17">
        <text>DNA(n) + a 2'-deoxyribonucleoside 5'-triphosphate = DNA(n+1) + diphosphate</text>
        <dbReference type="Rhea" id="RHEA:22508"/>
        <dbReference type="Rhea" id="RHEA-COMP:17339"/>
        <dbReference type="Rhea" id="RHEA-COMP:17340"/>
        <dbReference type="ChEBI" id="CHEBI:33019"/>
        <dbReference type="ChEBI" id="CHEBI:61560"/>
        <dbReference type="ChEBI" id="CHEBI:173112"/>
        <dbReference type="EC" id="2.7.7.7"/>
    </reaction>
</comment>
<dbReference type="InterPro" id="IPR002421">
    <property type="entry name" value="5-3_exonuclease"/>
</dbReference>
<dbReference type="Gene3D" id="3.30.70.370">
    <property type="match status" value="1"/>
</dbReference>
<feature type="domain" description="DNA-directed DNA polymerase family A palm" evidence="20">
    <location>
        <begin position="667"/>
        <end position="873"/>
    </location>
</feature>
<keyword evidence="11 17" id="KW-0269">Exonuclease</keyword>
<dbReference type="GO" id="GO:0003887">
    <property type="term" value="F:DNA-directed DNA polymerase activity"/>
    <property type="evidence" value="ECO:0007669"/>
    <property type="project" value="UniProtKB-UniRule"/>
</dbReference>
<keyword evidence="10 17" id="KW-0378">Hydrolase</keyword>
<dbReference type="InterPro" id="IPR001098">
    <property type="entry name" value="DNA-dir_DNA_pol_A_palm_dom"/>
</dbReference>
<dbReference type="PANTHER" id="PTHR10133">
    <property type="entry name" value="DNA POLYMERASE I"/>
    <property type="match status" value="1"/>
</dbReference>
<dbReference type="NCBIfam" id="NF004397">
    <property type="entry name" value="PRK05755.1"/>
    <property type="match status" value="1"/>
</dbReference>
<dbReference type="SUPFAM" id="SSF47807">
    <property type="entry name" value="5' to 3' exonuclease, C-terminal subdomain"/>
    <property type="match status" value="1"/>
</dbReference>
<feature type="domain" description="5'-3' exonuclease" evidence="19">
    <location>
        <begin position="4"/>
        <end position="259"/>
    </location>
</feature>
<dbReference type="Gene3D" id="1.20.1060.10">
    <property type="entry name" value="Taq DNA Polymerase, Chain T, domain 4"/>
    <property type="match status" value="1"/>
</dbReference>
<dbReference type="GO" id="GO:0008409">
    <property type="term" value="F:5'-3' exonuclease activity"/>
    <property type="evidence" value="ECO:0007669"/>
    <property type="project" value="UniProtKB-UniRule"/>
</dbReference>
<evidence type="ECO:0000256" key="9">
    <source>
        <dbReference type="ARBA" id="ARBA00022763"/>
    </source>
</evidence>
<dbReference type="InterPro" id="IPR020045">
    <property type="entry name" value="DNA_polI_H3TH"/>
</dbReference>
<evidence type="ECO:0000256" key="17">
    <source>
        <dbReference type="RuleBase" id="RU004460"/>
    </source>
</evidence>
<comment type="similarity">
    <text evidence="1 17">Belongs to the DNA polymerase type-A family.</text>
</comment>
<dbReference type="GO" id="GO:0006302">
    <property type="term" value="P:double-strand break repair"/>
    <property type="evidence" value="ECO:0007669"/>
    <property type="project" value="TreeGrafter"/>
</dbReference>
<dbReference type="EMBL" id="JAAIJR010000114">
    <property type="protein sequence ID" value="NEX22642.1"/>
    <property type="molecule type" value="Genomic_DNA"/>
</dbReference>
<dbReference type="Gene3D" id="1.10.150.20">
    <property type="entry name" value="5' to 3' exonuclease, C-terminal subdomain"/>
    <property type="match status" value="2"/>
</dbReference>
<keyword evidence="6 17" id="KW-0548">Nucleotidyltransferase</keyword>
<dbReference type="SMART" id="SM00475">
    <property type="entry name" value="53EXOc"/>
    <property type="match status" value="1"/>
</dbReference>
<dbReference type="InterPro" id="IPR008918">
    <property type="entry name" value="HhH2"/>
</dbReference>
<dbReference type="CDD" id="cd06139">
    <property type="entry name" value="DNA_polA_I_Ecoli_like_exo"/>
    <property type="match status" value="1"/>
</dbReference>
<dbReference type="InterPro" id="IPR029060">
    <property type="entry name" value="PIN-like_dom_sf"/>
</dbReference>
<dbReference type="InterPro" id="IPR012337">
    <property type="entry name" value="RNaseH-like_sf"/>
</dbReference>
<name>A0A6P1E2A1_9GAMM</name>
<evidence type="ECO:0000256" key="11">
    <source>
        <dbReference type="ARBA" id="ARBA00022839"/>
    </source>
</evidence>
<evidence type="ECO:0000256" key="4">
    <source>
        <dbReference type="ARBA" id="ARBA00020311"/>
    </source>
</evidence>
<dbReference type="SMART" id="SM00279">
    <property type="entry name" value="HhH2"/>
    <property type="match status" value="1"/>
</dbReference>
<evidence type="ECO:0000256" key="15">
    <source>
        <dbReference type="ARBA" id="ARBA00049244"/>
    </source>
</evidence>
<dbReference type="CDD" id="cd08637">
    <property type="entry name" value="DNA_pol_A_pol_I_C"/>
    <property type="match status" value="1"/>
</dbReference>
<protein>
    <recommendedName>
        <fullName evidence="4 16">DNA polymerase I</fullName>
        <ecNumber evidence="3 16">2.7.7.7</ecNumber>
    </recommendedName>
</protein>
<dbReference type="SMART" id="SM00482">
    <property type="entry name" value="POLAc"/>
    <property type="match status" value="1"/>
</dbReference>
<comment type="function">
    <text evidence="17">In addition to polymerase activity, this DNA polymerase exhibits 3'-5' and 5'-3' exonuclease activity.</text>
</comment>
<reference evidence="22" key="1">
    <citation type="journal article" date="2020" name="Microbiol. Resour. Announc.">
        <title>Draft Genome Sequences of Thiorhodococcus mannitoliphagus and Thiorhodococcus minor, Purple Sulfur Photosynthetic Bacteria in the Gammaproteobacterial Family Chromatiaceae.</title>
        <authorList>
            <person name="Aviles F.A."/>
            <person name="Meyer T.E."/>
            <person name="Kyndt J.A."/>
        </authorList>
    </citation>
    <scope>NUCLEOTIDE SEQUENCE [LARGE SCALE GENOMIC DNA]</scope>
    <source>
        <strain evidence="22">DSM 18266</strain>
    </source>
</reference>
<dbReference type="FunFam" id="1.10.150.20:FF:000002">
    <property type="entry name" value="DNA polymerase I"/>
    <property type="match status" value="1"/>
</dbReference>
<dbReference type="InterPro" id="IPR043502">
    <property type="entry name" value="DNA/RNA_pol_sf"/>
</dbReference>
<dbReference type="Gene3D" id="3.30.420.10">
    <property type="entry name" value="Ribonuclease H-like superfamily/Ribonuclease H"/>
    <property type="match status" value="1"/>
</dbReference>
<evidence type="ECO:0000256" key="7">
    <source>
        <dbReference type="ARBA" id="ARBA00022705"/>
    </source>
</evidence>
<evidence type="ECO:0000256" key="1">
    <source>
        <dbReference type="ARBA" id="ARBA00007705"/>
    </source>
</evidence>
<dbReference type="NCBIfam" id="TIGR00593">
    <property type="entry name" value="pola"/>
    <property type="match status" value="1"/>
</dbReference>
<dbReference type="Pfam" id="PF02739">
    <property type="entry name" value="5_3_exonuc_N"/>
    <property type="match status" value="1"/>
</dbReference>
<dbReference type="InterPro" id="IPR018320">
    <property type="entry name" value="DNA_polymerase_1"/>
</dbReference>
<dbReference type="Proteomes" id="UP000471640">
    <property type="component" value="Unassembled WGS sequence"/>
</dbReference>
<dbReference type="SUPFAM" id="SSF56672">
    <property type="entry name" value="DNA/RNA polymerases"/>
    <property type="match status" value="1"/>
</dbReference>
<evidence type="ECO:0000313" key="21">
    <source>
        <dbReference type="EMBL" id="NEX22642.1"/>
    </source>
</evidence>
<evidence type="ECO:0000256" key="10">
    <source>
        <dbReference type="ARBA" id="ARBA00022801"/>
    </source>
</evidence>
<keyword evidence="8" id="KW-0540">Nuclease</keyword>
<dbReference type="PRINTS" id="PR00868">
    <property type="entry name" value="DNAPOLI"/>
</dbReference>
<feature type="domain" description="3'-5' exonuclease" evidence="18">
    <location>
        <begin position="310"/>
        <end position="497"/>
    </location>
</feature>
<evidence type="ECO:0000256" key="8">
    <source>
        <dbReference type="ARBA" id="ARBA00022722"/>
    </source>
</evidence>
<dbReference type="AlphaFoldDB" id="A0A6P1E2A1"/>
<dbReference type="PANTHER" id="PTHR10133:SF27">
    <property type="entry name" value="DNA POLYMERASE NU"/>
    <property type="match status" value="1"/>
</dbReference>
<proteinExistence type="inferred from homology"/>
<dbReference type="InterPro" id="IPR036279">
    <property type="entry name" value="5-3_exonuclease_C_sf"/>
</dbReference>
<dbReference type="EC" id="2.7.7.7" evidence="3 16"/>
<accession>A0A6P1E2A1</accession>
<dbReference type="Pfam" id="PF01612">
    <property type="entry name" value="DNA_pol_A_exo1"/>
    <property type="match status" value="1"/>
</dbReference>
<dbReference type="SUPFAM" id="SSF88723">
    <property type="entry name" value="PIN domain-like"/>
    <property type="match status" value="1"/>
</dbReference>
<sequence>MAKKYPLILVDASGYLFRAYHALPKLTNSKGEPTGALVGVINMLRKLVDEHQPEYIGVVFDASGKSFRNDLYADYKANRPAMPDDLRQQIQPLQDIIKAMGLPLLVVPDVEADDVIGTLATQAAAQGMETLISTGDKDMAQLVDAHVTLVNTMSETVLDPAGVKEKFGVPPERIVDYLSLMGDSVDNIPGVPKCGPKTAAKWIHEHGDLDGVIANADSIKGKVGENLRAALDQLPLSRQLTTIKRDVHLDLAPADLRPKPADEESLRTWYQRIESRRLLGTLDGGTGIGGTGVDAASGGTAPATMPQAAYDLVLTQDAFDRWVERIEAAERFAFDTETTDLDYMRAELVGLSFAIEPGEAAYVPLAHRYPGAPDQLDRDQVLARLKPLLEDPGKAKVGQNLKYDMSVLARYDISMRGIEDDTMLESYVLDSTATRHSMDALAKRYLDYDTVRFEDIAGKGVKQLTFDQIALDQAGPYAAEDADITLRLHRCLWPKLEATASLADLYRQIEMPLVGILSRMERTGVRIDSGLLAQQSQELAERILALETQAYDVAGRRFNMGSPKQIGAIFFEELGLPIIAKTPKGAPSTSEDVLEQLAAKGYDLPDLILKYRGLSKLKSTYTDKLRQMINPDTGRVHTSYHQAVAATGRLSSSDPNLQNIPIRTDEGRRIRRAFVAEPGHLVLAADYSQIELRIMAQLSGDARLLDAFASGQDIHRATAAEILGLPPEEVSSEQRRSAKAINFGLIYGMSAFGLARQLGIERGEAQAYVDRYFHRYPGVKDFMERTRAQAHDDKYVETLFGRRLYLTDINHSNQNRRAAAERTAINAPMQGTAADIIKRAMIAVDQWLSTEKPPVSMIMQVHDELVFEVAEDAIEDAREHIRTAMEGAAKLAVPLLVEIGIGENWDAAH</sequence>
<evidence type="ECO:0000256" key="5">
    <source>
        <dbReference type="ARBA" id="ARBA00022679"/>
    </source>
</evidence>
<evidence type="ECO:0000259" key="19">
    <source>
        <dbReference type="SMART" id="SM00475"/>
    </source>
</evidence>
<dbReference type="Pfam" id="PF00476">
    <property type="entry name" value="DNA_pol_A"/>
    <property type="match status" value="1"/>
</dbReference>
<dbReference type="RefSeq" id="WP_164655737.1">
    <property type="nucleotide sequence ID" value="NZ_JAAIJR010000114.1"/>
</dbReference>
<evidence type="ECO:0000256" key="12">
    <source>
        <dbReference type="ARBA" id="ARBA00022932"/>
    </source>
</evidence>
<evidence type="ECO:0000256" key="13">
    <source>
        <dbReference type="ARBA" id="ARBA00023125"/>
    </source>
</evidence>
<comment type="caution">
    <text evidence="21">The sequence shown here is derived from an EMBL/GenBank/DDBJ whole genome shotgun (WGS) entry which is preliminary data.</text>
</comment>
<dbReference type="FunFam" id="1.10.150.20:FF:000003">
    <property type="entry name" value="DNA polymerase I"/>
    <property type="match status" value="1"/>
</dbReference>
<dbReference type="InterPro" id="IPR002298">
    <property type="entry name" value="DNA_polymerase_A"/>
</dbReference>
<dbReference type="PROSITE" id="PS00447">
    <property type="entry name" value="DNA_POLYMERASE_A"/>
    <property type="match status" value="1"/>
</dbReference>
<keyword evidence="12 17" id="KW-0239">DNA-directed DNA polymerase</keyword>
<gene>
    <name evidence="17 21" type="primary">polA</name>
    <name evidence="21" type="ORF">G3480_20425</name>
</gene>
<keyword evidence="5 17" id="KW-0808">Transferase</keyword>
<keyword evidence="22" id="KW-1185">Reference proteome</keyword>
<keyword evidence="13 17" id="KW-0238">DNA-binding</keyword>
<dbReference type="InterPro" id="IPR002562">
    <property type="entry name" value="3'-5'_exonuclease_dom"/>
</dbReference>
<dbReference type="InterPro" id="IPR036397">
    <property type="entry name" value="RNaseH_sf"/>
</dbReference>
<keyword evidence="9 17" id="KW-0227">DNA damage</keyword>
<reference evidence="21 22" key="2">
    <citation type="submission" date="2020-02" db="EMBL/GenBank/DDBJ databases">
        <title>Genome sequences of Thiorhodococcus mannitoliphagus and Thiorhodococcus minor, purple sulfur photosynthetic bacteria in the gammaproteobacterial family, Chromatiaceae.</title>
        <authorList>
            <person name="Aviles F.A."/>
            <person name="Meyer T.E."/>
            <person name="Kyndt J.A."/>
        </authorList>
    </citation>
    <scope>NUCLEOTIDE SEQUENCE [LARGE SCALE GENOMIC DNA]</scope>
    <source>
        <strain evidence="21 22">DSM 18266</strain>
    </source>
</reference>
<dbReference type="GO" id="GO:0008408">
    <property type="term" value="F:3'-5' exonuclease activity"/>
    <property type="evidence" value="ECO:0007669"/>
    <property type="project" value="UniProtKB-UniRule"/>
</dbReference>
<organism evidence="21 22">
    <name type="scientific">Thiorhodococcus mannitoliphagus</name>
    <dbReference type="NCBI Taxonomy" id="329406"/>
    <lineage>
        <taxon>Bacteria</taxon>
        <taxon>Pseudomonadati</taxon>
        <taxon>Pseudomonadota</taxon>
        <taxon>Gammaproteobacteria</taxon>
        <taxon>Chromatiales</taxon>
        <taxon>Chromatiaceae</taxon>
        <taxon>Thiorhodococcus</taxon>
    </lineage>
</organism>
<keyword evidence="14 17" id="KW-0234">DNA repair</keyword>
<dbReference type="Gene3D" id="3.40.50.1010">
    <property type="entry name" value="5'-nuclease"/>
    <property type="match status" value="1"/>
</dbReference>
<dbReference type="CDD" id="cd09859">
    <property type="entry name" value="PIN_53EXO"/>
    <property type="match status" value="1"/>
</dbReference>